<feature type="domain" description="Serpin" evidence="4">
    <location>
        <begin position="12"/>
        <end position="374"/>
    </location>
</feature>
<dbReference type="GO" id="GO:0005615">
    <property type="term" value="C:extracellular space"/>
    <property type="evidence" value="ECO:0007669"/>
    <property type="project" value="InterPro"/>
</dbReference>
<sequence length="377" mass="42800">MSLDISTTDFALRVYREAAAVNQSFFISPFSILAALGMTYVGSSGNTKSQMKAKLFESSLEDDQINSLMGSTMKSLNYSISSGCELYIANRLFAQSDMDILPEFRKRIQEEYSADIELLHFGKSEEACRRINSWIEEKTKGKIKDLIPNGALNSLTRLVLTNAIYFKANWKIQFDVKFTKKATFFVRQGEEKRVDMMQMEQQLPYGETGEYQILGMPYVNDKLIMYFVLPKEKFGLKDMMTKLNAKQLLHSFDSAVQTQVEVHIPKFKLEYKLQLKAVLQRLGLADMFNPQLADFSKITGIPELYVSEAFHKAFIEINEKGSEAAAASAAVIMNTVSVRPKRLPPKFIADHPFLFAIVHRPSRVVLFIGDYYGNLSA</sequence>
<keyword evidence="3" id="KW-0472">Membrane</keyword>
<evidence type="ECO:0000313" key="6">
    <source>
        <dbReference type="Proteomes" id="UP000030764"/>
    </source>
</evidence>
<dbReference type="InterPro" id="IPR023796">
    <property type="entry name" value="Serpin_dom"/>
</dbReference>
<dbReference type="SMART" id="SM00093">
    <property type="entry name" value="SERPIN"/>
    <property type="match status" value="1"/>
</dbReference>
<organism evidence="5 6">
    <name type="scientific">Trichuris suis</name>
    <name type="common">pig whipworm</name>
    <dbReference type="NCBI Taxonomy" id="68888"/>
    <lineage>
        <taxon>Eukaryota</taxon>
        <taxon>Metazoa</taxon>
        <taxon>Ecdysozoa</taxon>
        <taxon>Nematoda</taxon>
        <taxon>Enoplea</taxon>
        <taxon>Dorylaimia</taxon>
        <taxon>Trichinellida</taxon>
        <taxon>Trichuridae</taxon>
        <taxon>Trichuris</taxon>
    </lineage>
</organism>
<evidence type="ECO:0000313" key="5">
    <source>
        <dbReference type="EMBL" id="KFD47168.1"/>
    </source>
</evidence>
<gene>
    <name evidence="5" type="ORF">M513_11937</name>
</gene>
<dbReference type="SUPFAM" id="SSF56574">
    <property type="entry name" value="Serpins"/>
    <property type="match status" value="1"/>
</dbReference>
<evidence type="ECO:0000256" key="1">
    <source>
        <dbReference type="ARBA" id="ARBA00009500"/>
    </source>
</evidence>
<dbReference type="PROSITE" id="PS00284">
    <property type="entry name" value="SERPIN"/>
    <property type="match status" value="1"/>
</dbReference>
<evidence type="ECO:0000259" key="4">
    <source>
        <dbReference type="SMART" id="SM00093"/>
    </source>
</evidence>
<dbReference type="Gene3D" id="2.30.39.10">
    <property type="entry name" value="Alpha-1-antitrypsin, domain 1"/>
    <property type="match status" value="1"/>
</dbReference>
<dbReference type="InterPro" id="IPR036186">
    <property type="entry name" value="Serpin_sf"/>
</dbReference>
<dbReference type="GO" id="GO:0004867">
    <property type="term" value="F:serine-type endopeptidase inhibitor activity"/>
    <property type="evidence" value="ECO:0007669"/>
    <property type="project" value="InterPro"/>
</dbReference>
<evidence type="ECO:0000256" key="3">
    <source>
        <dbReference type="SAM" id="Phobius"/>
    </source>
</evidence>
<accession>A0A085LQC2</accession>
<dbReference type="EMBL" id="KL363337">
    <property type="protein sequence ID" value="KFD47168.1"/>
    <property type="molecule type" value="Genomic_DNA"/>
</dbReference>
<dbReference type="Pfam" id="PF00079">
    <property type="entry name" value="Serpin"/>
    <property type="match status" value="1"/>
</dbReference>
<proteinExistence type="inferred from homology"/>
<dbReference type="InterPro" id="IPR042178">
    <property type="entry name" value="Serpin_sf_1"/>
</dbReference>
<dbReference type="CDD" id="cd19590">
    <property type="entry name" value="serpin_thermopin-like"/>
    <property type="match status" value="1"/>
</dbReference>
<reference evidence="5 6" key="1">
    <citation type="journal article" date="2014" name="Nat. Genet.">
        <title>Genome and transcriptome of the porcine whipworm Trichuris suis.</title>
        <authorList>
            <person name="Jex A.R."/>
            <person name="Nejsum P."/>
            <person name="Schwarz E.M."/>
            <person name="Hu L."/>
            <person name="Young N.D."/>
            <person name="Hall R.S."/>
            <person name="Korhonen P.K."/>
            <person name="Liao S."/>
            <person name="Thamsborg S."/>
            <person name="Xia J."/>
            <person name="Xu P."/>
            <person name="Wang S."/>
            <person name="Scheerlinck J.P."/>
            <person name="Hofmann A."/>
            <person name="Sternberg P.W."/>
            <person name="Wang J."/>
            <person name="Gasser R.B."/>
        </authorList>
    </citation>
    <scope>NUCLEOTIDE SEQUENCE [LARGE SCALE GENOMIC DNA]</scope>
    <source>
        <strain evidence="5">DCEP-RM93M</strain>
    </source>
</reference>
<dbReference type="InterPro" id="IPR000215">
    <property type="entry name" value="Serpin_fam"/>
</dbReference>
<feature type="transmembrane region" description="Helical" evidence="3">
    <location>
        <begin position="20"/>
        <end position="42"/>
    </location>
</feature>
<dbReference type="InterPro" id="IPR023795">
    <property type="entry name" value="Serpin_CS"/>
</dbReference>
<evidence type="ECO:0000256" key="2">
    <source>
        <dbReference type="RuleBase" id="RU000411"/>
    </source>
</evidence>
<keyword evidence="3" id="KW-1133">Transmembrane helix</keyword>
<keyword evidence="6" id="KW-1185">Reference proteome</keyword>
<comment type="similarity">
    <text evidence="1 2">Belongs to the serpin family.</text>
</comment>
<dbReference type="Gene3D" id="3.30.497.10">
    <property type="entry name" value="Antithrombin, subunit I, domain 2"/>
    <property type="match status" value="1"/>
</dbReference>
<dbReference type="Proteomes" id="UP000030764">
    <property type="component" value="Unassembled WGS sequence"/>
</dbReference>
<protein>
    <recommendedName>
        <fullName evidence="4">Serpin domain-containing protein</fullName>
    </recommendedName>
</protein>
<keyword evidence="3" id="KW-0812">Transmembrane</keyword>
<name>A0A085LQC2_9BILA</name>
<dbReference type="AlphaFoldDB" id="A0A085LQC2"/>
<dbReference type="PANTHER" id="PTHR11461:SF211">
    <property type="entry name" value="GH10112P-RELATED"/>
    <property type="match status" value="1"/>
</dbReference>
<dbReference type="PANTHER" id="PTHR11461">
    <property type="entry name" value="SERINE PROTEASE INHIBITOR, SERPIN"/>
    <property type="match status" value="1"/>
</dbReference>
<dbReference type="InterPro" id="IPR042185">
    <property type="entry name" value="Serpin_sf_2"/>
</dbReference>